<proteinExistence type="predicted"/>
<name>A0AAD7HRU9_9AGAR</name>
<reference evidence="1" key="1">
    <citation type="submission" date="2023-03" db="EMBL/GenBank/DDBJ databases">
        <title>Massive genome expansion in bonnet fungi (Mycena s.s.) driven by repeated elements and novel gene families across ecological guilds.</title>
        <authorList>
            <consortium name="Lawrence Berkeley National Laboratory"/>
            <person name="Harder C.B."/>
            <person name="Miyauchi S."/>
            <person name="Viragh M."/>
            <person name="Kuo A."/>
            <person name="Thoen E."/>
            <person name="Andreopoulos B."/>
            <person name="Lu D."/>
            <person name="Skrede I."/>
            <person name="Drula E."/>
            <person name="Henrissat B."/>
            <person name="Morin E."/>
            <person name="Kohler A."/>
            <person name="Barry K."/>
            <person name="LaButti K."/>
            <person name="Morin E."/>
            <person name="Salamov A."/>
            <person name="Lipzen A."/>
            <person name="Mereny Z."/>
            <person name="Hegedus B."/>
            <person name="Baldrian P."/>
            <person name="Stursova M."/>
            <person name="Weitz H."/>
            <person name="Taylor A."/>
            <person name="Grigoriev I.V."/>
            <person name="Nagy L.G."/>
            <person name="Martin F."/>
            <person name="Kauserud H."/>
        </authorList>
    </citation>
    <scope>NUCLEOTIDE SEQUENCE</scope>
    <source>
        <strain evidence="1">CBHHK188m</strain>
    </source>
</reference>
<dbReference type="InterPro" id="IPR032675">
    <property type="entry name" value="LRR_dom_sf"/>
</dbReference>
<dbReference type="AlphaFoldDB" id="A0AAD7HRU9"/>
<keyword evidence="2" id="KW-1185">Reference proteome</keyword>
<evidence type="ECO:0000313" key="1">
    <source>
        <dbReference type="EMBL" id="KAJ7726716.1"/>
    </source>
</evidence>
<dbReference type="Gene3D" id="3.80.10.10">
    <property type="entry name" value="Ribonuclease Inhibitor"/>
    <property type="match status" value="1"/>
</dbReference>
<dbReference type="SUPFAM" id="SSF52047">
    <property type="entry name" value="RNI-like"/>
    <property type="match status" value="1"/>
</dbReference>
<evidence type="ECO:0000313" key="2">
    <source>
        <dbReference type="Proteomes" id="UP001215280"/>
    </source>
</evidence>
<sequence length="378" mass="42018">MKLQIPQELVDKIIDEIHESPSSLQSCALVAHSFLSQSQMHLFARMELKENSPSSPRRFSDLISASPHLALHVRSLDLECHSENWESVSPILSAVSRLTHLKLVAMKSLYFEPQLPPARAPFPTPFSFSSLRSIELRHYEFHDVDQFRSLLINVVGLESLELTNIVFAHPSMRPAAPRIEPPKAVLSTLNLYNMGRATVTSIMDALDIKHIKTLFVYDTPISPILRRNASSLTNIQISVIEIGSVQFIFDTHIQAMSDAFDAAGPVVLAGLKSLSLDPYIASSLPHLFSHFGGLQCLPNLENVTVSFGHSSEHTYIYPNSWRNFDAMLRVLVEGGSLKTVKVYIGYTDVALPAQLRAWMPSSDAAGVLSIVTPQDFYV</sequence>
<comment type="caution">
    <text evidence="1">The sequence shown here is derived from an EMBL/GenBank/DDBJ whole genome shotgun (WGS) entry which is preliminary data.</text>
</comment>
<accession>A0AAD7HRU9</accession>
<dbReference type="Proteomes" id="UP001215280">
    <property type="component" value="Unassembled WGS sequence"/>
</dbReference>
<protein>
    <recommendedName>
        <fullName evidence="3">F-box domain-containing protein</fullName>
    </recommendedName>
</protein>
<dbReference type="EMBL" id="JARJLG010000217">
    <property type="protein sequence ID" value="KAJ7726716.1"/>
    <property type="molecule type" value="Genomic_DNA"/>
</dbReference>
<evidence type="ECO:0008006" key="3">
    <source>
        <dbReference type="Google" id="ProtNLM"/>
    </source>
</evidence>
<organism evidence="1 2">
    <name type="scientific">Mycena maculata</name>
    <dbReference type="NCBI Taxonomy" id="230809"/>
    <lineage>
        <taxon>Eukaryota</taxon>
        <taxon>Fungi</taxon>
        <taxon>Dikarya</taxon>
        <taxon>Basidiomycota</taxon>
        <taxon>Agaricomycotina</taxon>
        <taxon>Agaricomycetes</taxon>
        <taxon>Agaricomycetidae</taxon>
        <taxon>Agaricales</taxon>
        <taxon>Marasmiineae</taxon>
        <taxon>Mycenaceae</taxon>
        <taxon>Mycena</taxon>
    </lineage>
</organism>
<gene>
    <name evidence="1" type="ORF">DFH07DRAFT_236345</name>
</gene>